<evidence type="ECO:0000313" key="6">
    <source>
        <dbReference type="EMBL" id="KAF7335668.1"/>
    </source>
</evidence>
<keyword evidence="7" id="KW-1185">Reference proteome</keyword>
<dbReference type="PROSITE" id="PS01360">
    <property type="entry name" value="ZF_MYND_1"/>
    <property type="match status" value="1"/>
</dbReference>
<keyword evidence="1" id="KW-0479">Metal-binding</keyword>
<dbReference type="PANTHER" id="PTHR46920">
    <property type="match status" value="1"/>
</dbReference>
<evidence type="ECO:0000256" key="1">
    <source>
        <dbReference type="ARBA" id="ARBA00022723"/>
    </source>
</evidence>
<dbReference type="Pfam" id="PF01753">
    <property type="entry name" value="zf-MYND"/>
    <property type="match status" value="1"/>
</dbReference>
<dbReference type="GO" id="GO:0008270">
    <property type="term" value="F:zinc ion binding"/>
    <property type="evidence" value="ECO:0007669"/>
    <property type="project" value="UniProtKB-KW"/>
</dbReference>
<dbReference type="InterPro" id="IPR046824">
    <property type="entry name" value="Mss51-like_C"/>
</dbReference>
<keyword evidence="2 4" id="KW-0863">Zinc-finger</keyword>
<dbReference type="EMBL" id="JACAZI010000024">
    <property type="protein sequence ID" value="KAF7335668.1"/>
    <property type="molecule type" value="Genomic_DNA"/>
</dbReference>
<dbReference type="AlphaFoldDB" id="A0A8H7CHJ1"/>
<evidence type="ECO:0000256" key="4">
    <source>
        <dbReference type="PROSITE-ProRule" id="PRU00134"/>
    </source>
</evidence>
<comment type="caution">
    <text evidence="6">The sequence shown here is derived from an EMBL/GenBank/DDBJ whole genome shotgun (WGS) entry which is preliminary data.</text>
</comment>
<evidence type="ECO:0000313" key="7">
    <source>
        <dbReference type="Proteomes" id="UP000620124"/>
    </source>
</evidence>
<accession>A0A8H7CHJ1</accession>
<organism evidence="6 7">
    <name type="scientific">Mycena venus</name>
    <dbReference type="NCBI Taxonomy" id="2733690"/>
    <lineage>
        <taxon>Eukaryota</taxon>
        <taxon>Fungi</taxon>
        <taxon>Dikarya</taxon>
        <taxon>Basidiomycota</taxon>
        <taxon>Agaricomycotina</taxon>
        <taxon>Agaricomycetes</taxon>
        <taxon>Agaricomycetidae</taxon>
        <taxon>Agaricales</taxon>
        <taxon>Marasmiineae</taxon>
        <taxon>Mycenaceae</taxon>
        <taxon>Mycena</taxon>
    </lineage>
</organism>
<gene>
    <name evidence="6" type="ORF">MVEN_02221800</name>
</gene>
<dbReference type="InterPro" id="IPR002893">
    <property type="entry name" value="Znf_MYND"/>
</dbReference>
<dbReference type="PROSITE" id="PS50865">
    <property type="entry name" value="ZF_MYND_2"/>
    <property type="match status" value="1"/>
</dbReference>
<dbReference type="Proteomes" id="UP000620124">
    <property type="component" value="Unassembled WGS sequence"/>
</dbReference>
<name>A0A8H7CHJ1_9AGAR</name>
<dbReference type="Gene3D" id="6.10.140.2220">
    <property type="match status" value="1"/>
</dbReference>
<evidence type="ECO:0000256" key="2">
    <source>
        <dbReference type="ARBA" id="ARBA00022771"/>
    </source>
</evidence>
<evidence type="ECO:0000256" key="3">
    <source>
        <dbReference type="ARBA" id="ARBA00022833"/>
    </source>
</evidence>
<dbReference type="OrthoDB" id="432970at2759"/>
<dbReference type="PANTHER" id="PTHR46920:SF1">
    <property type="entry name" value="PROTEIN MSS51 HOMOLOG, MITOCHONDRIAL-RELATED"/>
    <property type="match status" value="1"/>
</dbReference>
<protein>
    <submittedName>
        <fullName evidence="6">MYND-type domain-containing protein</fullName>
    </submittedName>
</protein>
<dbReference type="SUPFAM" id="SSF144232">
    <property type="entry name" value="HIT/MYND zinc finger-like"/>
    <property type="match status" value="1"/>
</dbReference>
<dbReference type="InterPro" id="IPR052839">
    <property type="entry name" value="Mito_gene_expr_regulator"/>
</dbReference>
<sequence length="480" mass="53875">MSSVQNDSRPPTLPALAAVGAACYQCYSPAPESVKLQKCSGCRLVSYCNSACQHESWPSHKQFCKVIASFEKPHMVSLVATWIGRGTPEELESQFKARLLNCQLQLGRELSPHESTLLQFEPRCLHCARTDQLIRIESSTDSSVNPHALVPCSHCHLSFACPTHWALVYTEHTQMMCEGGYDGLPQCTLNQELIEDDEWDAQMLLRPVLPSQYCVPLRAYRWIPPNLKYTWTSLKDVTWAEKFQAQLEVDFPEALASVSMRRMSDVLSMPMTALYALECLNDNLDWTKKDVLTIHMIGAQSKEMFNAVCFENILHQLPAVKLVKLIVCGVELVPHLGDDMRNGPYQITCCQDCQRRGKMRGNEYYDVHYHDLPRKMGGTYTVPDLAIAFNSGASEFRHAAAWKKTAAFLVSRNIPSVFTAYTANDAIADSRILLDAHAKLVPELGPCRNPWGSLLGKKDFGPPRGFYSDNMFLAGGFKGR</sequence>
<evidence type="ECO:0000259" key="5">
    <source>
        <dbReference type="PROSITE" id="PS50865"/>
    </source>
</evidence>
<keyword evidence="3" id="KW-0862">Zinc</keyword>
<feature type="domain" description="MYND-type" evidence="5">
    <location>
        <begin position="23"/>
        <end position="64"/>
    </location>
</feature>
<proteinExistence type="predicted"/>
<reference evidence="6" key="1">
    <citation type="submission" date="2020-05" db="EMBL/GenBank/DDBJ databases">
        <title>Mycena genomes resolve the evolution of fungal bioluminescence.</title>
        <authorList>
            <person name="Tsai I.J."/>
        </authorList>
    </citation>
    <scope>NUCLEOTIDE SEQUENCE</scope>
    <source>
        <strain evidence="6">CCC161011</strain>
    </source>
</reference>
<dbReference type="Pfam" id="PF20179">
    <property type="entry name" value="MSS51_C"/>
    <property type="match status" value="1"/>
</dbReference>